<dbReference type="AlphaFoldDB" id="A0A6A7AMZ1"/>
<evidence type="ECO:0000313" key="1">
    <source>
        <dbReference type="EMBL" id="KAF2833918.1"/>
    </source>
</evidence>
<sequence length="394" mass="44172">MPVTFKVADHESNTWSRKKVASRDELFAQSCSKEARQSERIIHSSLSSHAFANAHITPSDNGFVHAVWYAYSHHHHLTIRPDDIWFAILSQLNFYINKNAEELRDHFVAHEGKKELVIEDMGSMDTLDYGLFARKMTGLIQQNVKDPNLRDWIMPTFSTTTVDDRSTAAVLMMGSLQAYFSYTSMCMCGIPSITLLGNRDDYDDILSRLDKLEELGDQTKIFAGLLRPILRNFIASFDEVMTAETKDFWTKIAHYQGGSGMSSLSGWVTAFCFWRNDGVPLCKRKHIPEDAGKSVLHLNSAIYHTVETSDIPSGFASVPVLVNDNGTIHRTKMVAGSLAISAVKSGDKDKNGEEKLDTLKNLTGWVMYEVKQSVGAEGGRRTRGEDGTIVDTRY</sequence>
<dbReference type="EMBL" id="MU006216">
    <property type="protein sequence ID" value="KAF2833918.1"/>
    <property type="molecule type" value="Genomic_DNA"/>
</dbReference>
<dbReference type="OrthoDB" id="9978173at2759"/>
<protein>
    <recommendedName>
        <fullName evidence="3">DUF4419 domain-containing protein</fullName>
    </recommendedName>
</protein>
<dbReference type="PANTHER" id="PTHR31252:SF11">
    <property type="entry name" value="DUF4419 DOMAIN-CONTAINING PROTEIN"/>
    <property type="match status" value="1"/>
</dbReference>
<proteinExistence type="predicted"/>
<name>A0A6A7AMZ1_9PLEO</name>
<dbReference type="Gene3D" id="1.20.120.1060">
    <property type="match status" value="1"/>
</dbReference>
<evidence type="ECO:0008006" key="3">
    <source>
        <dbReference type="Google" id="ProtNLM"/>
    </source>
</evidence>
<dbReference type="Pfam" id="PF14388">
    <property type="entry name" value="DUF4419"/>
    <property type="match status" value="1"/>
</dbReference>
<gene>
    <name evidence="1" type="ORF">CC86DRAFT_16634</name>
</gene>
<organism evidence="1 2">
    <name type="scientific">Ophiobolus disseminans</name>
    <dbReference type="NCBI Taxonomy" id="1469910"/>
    <lineage>
        <taxon>Eukaryota</taxon>
        <taxon>Fungi</taxon>
        <taxon>Dikarya</taxon>
        <taxon>Ascomycota</taxon>
        <taxon>Pezizomycotina</taxon>
        <taxon>Dothideomycetes</taxon>
        <taxon>Pleosporomycetidae</taxon>
        <taxon>Pleosporales</taxon>
        <taxon>Pleosporineae</taxon>
        <taxon>Phaeosphaeriaceae</taxon>
        <taxon>Ophiobolus</taxon>
    </lineage>
</organism>
<evidence type="ECO:0000313" key="2">
    <source>
        <dbReference type="Proteomes" id="UP000799424"/>
    </source>
</evidence>
<reference evidence="1" key="1">
    <citation type="journal article" date="2020" name="Stud. Mycol.">
        <title>101 Dothideomycetes genomes: a test case for predicting lifestyles and emergence of pathogens.</title>
        <authorList>
            <person name="Haridas S."/>
            <person name="Albert R."/>
            <person name="Binder M."/>
            <person name="Bloem J."/>
            <person name="Labutti K."/>
            <person name="Salamov A."/>
            <person name="Andreopoulos B."/>
            <person name="Baker S."/>
            <person name="Barry K."/>
            <person name="Bills G."/>
            <person name="Bluhm B."/>
            <person name="Cannon C."/>
            <person name="Castanera R."/>
            <person name="Culley D."/>
            <person name="Daum C."/>
            <person name="Ezra D."/>
            <person name="Gonzalez J."/>
            <person name="Henrissat B."/>
            <person name="Kuo A."/>
            <person name="Liang C."/>
            <person name="Lipzen A."/>
            <person name="Lutzoni F."/>
            <person name="Magnuson J."/>
            <person name="Mondo S."/>
            <person name="Nolan M."/>
            <person name="Ohm R."/>
            <person name="Pangilinan J."/>
            <person name="Park H.-J."/>
            <person name="Ramirez L."/>
            <person name="Alfaro M."/>
            <person name="Sun H."/>
            <person name="Tritt A."/>
            <person name="Yoshinaga Y."/>
            <person name="Zwiers L.-H."/>
            <person name="Turgeon B."/>
            <person name="Goodwin S."/>
            <person name="Spatafora J."/>
            <person name="Crous P."/>
            <person name="Grigoriev I."/>
        </authorList>
    </citation>
    <scope>NUCLEOTIDE SEQUENCE</scope>
    <source>
        <strain evidence="1">CBS 113818</strain>
    </source>
</reference>
<dbReference type="PANTHER" id="PTHR31252">
    <property type="entry name" value="DUF4419 DOMAIN-CONTAINING PROTEIN"/>
    <property type="match status" value="1"/>
</dbReference>
<dbReference type="Proteomes" id="UP000799424">
    <property type="component" value="Unassembled WGS sequence"/>
</dbReference>
<accession>A0A6A7AMZ1</accession>
<keyword evidence="2" id="KW-1185">Reference proteome</keyword>
<dbReference type="InterPro" id="IPR025533">
    <property type="entry name" value="DUF4419"/>
</dbReference>